<accession>A0A509EHV6</accession>
<name>A0A509EHV6_9HYPH</name>
<evidence type="ECO:0000256" key="1">
    <source>
        <dbReference type="SAM" id="SignalP"/>
    </source>
</evidence>
<keyword evidence="3" id="KW-1185">Reference proteome</keyword>
<sequence>MRTVTTALCLAAFLAGPAVAAERQSTRGLSCSAIKALVTRDGEVVLASSETAYETVLADGGACQNGDSGSPAYVPSADEANCFAGWRCTQRSSDGSSSR</sequence>
<dbReference type="RefSeq" id="WP_142584066.1">
    <property type="nucleotide sequence ID" value="NZ_CABFPH010000050.1"/>
</dbReference>
<feature type="signal peptide" evidence="1">
    <location>
        <begin position="1"/>
        <end position="20"/>
    </location>
</feature>
<proteinExistence type="predicted"/>
<evidence type="ECO:0000313" key="2">
    <source>
        <dbReference type="EMBL" id="VUD72773.1"/>
    </source>
</evidence>
<evidence type="ECO:0000313" key="3">
    <source>
        <dbReference type="Proteomes" id="UP000410984"/>
    </source>
</evidence>
<reference evidence="2 3" key="1">
    <citation type="submission" date="2019-06" db="EMBL/GenBank/DDBJ databases">
        <authorList>
            <person name="Rodrigo-Torres L."/>
            <person name="Arahal R. D."/>
            <person name="Lucena T."/>
        </authorList>
    </citation>
    <scope>NUCLEOTIDE SEQUENCE [LARGE SCALE GENOMIC DNA]</scope>
    <source>
        <strain evidence="2 3">SB0023/3</strain>
    </source>
</reference>
<dbReference type="OrthoDB" id="7870801at2"/>
<organism evidence="2 3">
    <name type="scientific">Methylobacterium symbioticum</name>
    <dbReference type="NCBI Taxonomy" id="2584084"/>
    <lineage>
        <taxon>Bacteria</taxon>
        <taxon>Pseudomonadati</taxon>
        <taxon>Pseudomonadota</taxon>
        <taxon>Alphaproteobacteria</taxon>
        <taxon>Hyphomicrobiales</taxon>
        <taxon>Methylobacteriaceae</taxon>
        <taxon>Methylobacterium</taxon>
    </lineage>
</organism>
<keyword evidence="1" id="KW-0732">Signal</keyword>
<feature type="chain" id="PRO_5021474271" evidence="1">
    <location>
        <begin position="21"/>
        <end position="99"/>
    </location>
</feature>
<dbReference type="EMBL" id="CABFPH010000050">
    <property type="protein sequence ID" value="VUD72773.1"/>
    <property type="molecule type" value="Genomic_DNA"/>
</dbReference>
<dbReference type="AlphaFoldDB" id="A0A509EHV6"/>
<gene>
    <name evidence="2" type="ORF">MET9862_03376</name>
</gene>
<protein>
    <submittedName>
        <fullName evidence="2">Uncharacterized protein</fullName>
    </submittedName>
</protein>
<dbReference type="Proteomes" id="UP000410984">
    <property type="component" value="Unassembled WGS sequence"/>
</dbReference>